<proteinExistence type="inferred from homology"/>
<evidence type="ECO:0000256" key="4">
    <source>
        <dbReference type="HAMAP-Rule" id="MF_01632"/>
    </source>
</evidence>
<reference evidence="5 6" key="1">
    <citation type="submission" date="2023-04" db="EMBL/GenBank/DDBJ databases">
        <title>A long-awaited taxogenomic arrangement of the family Halomonadaceae.</title>
        <authorList>
            <person name="De La Haba R."/>
            <person name="Chuvochina M."/>
            <person name="Wittouck S."/>
            <person name="Arahal D.R."/>
            <person name="Sanchez-Porro C."/>
            <person name="Hugenholtz P."/>
            <person name="Ventosa A."/>
        </authorList>
    </citation>
    <scope>NUCLEOTIDE SEQUENCE [LARGE SCALE GENOMIC DNA]</scope>
    <source>
        <strain evidence="5 6">DSM 22428</strain>
    </source>
</reference>
<protein>
    <recommendedName>
        <fullName evidence="4">Probable chorismate pyruvate-lyase</fullName>
        <shortName evidence="4">CL</shortName>
        <shortName evidence="4">CPL</shortName>
        <ecNumber evidence="4">4.1.3.40</ecNumber>
    </recommendedName>
</protein>
<comment type="caution">
    <text evidence="5">The sequence shown here is derived from an EMBL/GenBank/DDBJ whole genome shotgun (WGS) entry which is preliminary data.</text>
</comment>
<keyword evidence="6" id="KW-1185">Reference proteome</keyword>
<feature type="binding site" evidence="4">
    <location>
        <position position="110"/>
    </location>
    <ligand>
        <name>substrate</name>
    </ligand>
</feature>
<dbReference type="HAMAP" id="MF_01632">
    <property type="entry name" value="UbiC"/>
    <property type="match status" value="1"/>
</dbReference>
<comment type="function">
    <text evidence="4">Removes the pyruvyl group from chorismate, with concomitant aromatization of the ring, to provide 4-hydroxybenzoate (4HB) for the ubiquinone pathway.</text>
</comment>
<comment type="similarity">
    <text evidence="4">Belongs to the UbiC family.</text>
</comment>
<dbReference type="EC" id="4.1.3.40" evidence="4"/>
<dbReference type="InterPro" id="IPR007440">
    <property type="entry name" value="Chorismate--pyruvate_lyase"/>
</dbReference>
<evidence type="ECO:0000313" key="6">
    <source>
        <dbReference type="Proteomes" id="UP001269375"/>
    </source>
</evidence>
<evidence type="ECO:0000256" key="3">
    <source>
        <dbReference type="ARBA" id="ARBA00023239"/>
    </source>
</evidence>
<name>A0ABU1GVS3_9GAMM</name>
<accession>A0ABU1GVS3</accession>
<dbReference type="Gene3D" id="3.40.1410.10">
    <property type="entry name" value="Chorismate lyase-like"/>
    <property type="match status" value="1"/>
</dbReference>
<dbReference type="RefSeq" id="WP_251594550.1">
    <property type="nucleotide sequence ID" value="NZ_JAMLJI010000004.1"/>
</dbReference>
<dbReference type="PANTHER" id="PTHR38683:SF1">
    <property type="entry name" value="CHORISMATE PYRUVATE-LYASE"/>
    <property type="match status" value="1"/>
</dbReference>
<dbReference type="PANTHER" id="PTHR38683">
    <property type="entry name" value="CHORISMATE PYRUVATE-LYASE"/>
    <property type="match status" value="1"/>
</dbReference>
<comment type="pathway">
    <text evidence="4">Cofactor biosynthesis; ubiquinone biosynthesis.</text>
</comment>
<keyword evidence="1 4" id="KW-0963">Cytoplasm</keyword>
<sequence length="173" mass="19496">MPRFSPWHALTPWPATLDARWGPWLASEDSLTARLEHAMPSPLGVTVLNEAFERPHPDEQQRLGLACRRHVRVREVTLDCGDTPWVYARSLALPTARAEALLARMGRTPLGHWLFRQSATHRSMLELTTYDPLGVGAIAGRRSVFQHPDITLLVQEFFLPAMTTACRLPTPSR</sequence>
<organism evidence="5 6">
    <name type="scientific">Larsenimonas suaedae</name>
    <dbReference type="NCBI Taxonomy" id="1851019"/>
    <lineage>
        <taxon>Bacteria</taxon>
        <taxon>Pseudomonadati</taxon>
        <taxon>Pseudomonadota</taxon>
        <taxon>Gammaproteobacteria</taxon>
        <taxon>Oceanospirillales</taxon>
        <taxon>Halomonadaceae</taxon>
        <taxon>Larsenimonas</taxon>
    </lineage>
</organism>
<dbReference type="Pfam" id="PF04345">
    <property type="entry name" value="Chor_lyase"/>
    <property type="match status" value="1"/>
</dbReference>
<comment type="subcellular location">
    <subcellularLocation>
        <location evidence="4">Cytoplasm</location>
    </subcellularLocation>
</comment>
<dbReference type="Proteomes" id="UP001269375">
    <property type="component" value="Unassembled WGS sequence"/>
</dbReference>
<dbReference type="InterPro" id="IPR028978">
    <property type="entry name" value="Chorismate_lyase_/UTRA_dom_sf"/>
</dbReference>
<feature type="binding site" evidence="4">
    <location>
        <position position="156"/>
    </location>
    <ligand>
        <name>substrate</name>
    </ligand>
</feature>
<dbReference type="EMBL" id="JARWAO010000004">
    <property type="protein sequence ID" value="MDR5896146.1"/>
    <property type="molecule type" value="Genomic_DNA"/>
</dbReference>
<dbReference type="GO" id="GO:0008813">
    <property type="term" value="F:chorismate lyase activity"/>
    <property type="evidence" value="ECO:0007669"/>
    <property type="project" value="UniProtKB-EC"/>
</dbReference>
<evidence type="ECO:0000256" key="2">
    <source>
        <dbReference type="ARBA" id="ARBA00022688"/>
    </source>
</evidence>
<keyword evidence="2 4" id="KW-0831">Ubiquinone biosynthesis</keyword>
<dbReference type="SUPFAM" id="SSF64288">
    <property type="entry name" value="Chorismate lyase-like"/>
    <property type="match status" value="1"/>
</dbReference>
<evidence type="ECO:0000313" key="5">
    <source>
        <dbReference type="EMBL" id="MDR5896146.1"/>
    </source>
</evidence>
<keyword evidence="3 4" id="KW-0456">Lyase</keyword>
<keyword evidence="4" id="KW-0670">Pyruvate</keyword>
<evidence type="ECO:0000256" key="1">
    <source>
        <dbReference type="ARBA" id="ARBA00022490"/>
    </source>
</evidence>
<gene>
    <name evidence="4" type="primary">ubiC</name>
    <name evidence="5" type="ORF">QC825_08690</name>
</gene>
<comment type="catalytic activity">
    <reaction evidence="4">
        <text>chorismate = 4-hydroxybenzoate + pyruvate</text>
        <dbReference type="Rhea" id="RHEA:16505"/>
        <dbReference type="ChEBI" id="CHEBI:15361"/>
        <dbReference type="ChEBI" id="CHEBI:17879"/>
        <dbReference type="ChEBI" id="CHEBI:29748"/>
        <dbReference type="EC" id="4.1.3.40"/>
    </reaction>
</comment>
<comment type="caution">
    <text evidence="4">Lacks conserved residue(s) required for the propagation of feature annotation.</text>
</comment>
<feature type="binding site" evidence="4">
    <location>
        <position position="74"/>
    </location>
    <ligand>
        <name>substrate</name>
    </ligand>
</feature>